<feature type="chain" id="PRO_5003941244" evidence="1">
    <location>
        <begin position="26"/>
        <end position="276"/>
    </location>
</feature>
<dbReference type="STRING" id="1215343.B488_10490"/>
<evidence type="ECO:0000259" key="2">
    <source>
        <dbReference type="Pfam" id="PF13406"/>
    </source>
</evidence>
<protein>
    <submittedName>
        <fullName evidence="3">Membrane-bound lytic murein transglycosylase B</fullName>
        <ecNumber evidence="3">3.2.1.-</ecNumber>
    </submittedName>
</protein>
<dbReference type="eggNOG" id="COG2951">
    <property type="taxonomic scope" value="Bacteria"/>
</dbReference>
<dbReference type="EMBL" id="CP003789">
    <property type="protein sequence ID" value="AGA65041.1"/>
    <property type="molecule type" value="Genomic_DNA"/>
</dbReference>
<evidence type="ECO:0000313" key="4">
    <source>
        <dbReference type="Proteomes" id="UP000010799"/>
    </source>
</evidence>
<dbReference type="Proteomes" id="UP000010799">
    <property type="component" value="Chromosome"/>
</dbReference>
<dbReference type="HOGENOM" id="CLU_035402_3_0_5"/>
<dbReference type="GO" id="GO:0009253">
    <property type="term" value="P:peptidoglycan catabolic process"/>
    <property type="evidence" value="ECO:0007669"/>
    <property type="project" value="TreeGrafter"/>
</dbReference>
<keyword evidence="3" id="KW-0326">Glycosidase</keyword>
<dbReference type="Pfam" id="PF13406">
    <property type="entry name" value="SLT_2"/>
    <property type="match status" value="1"/>
</dbReference>
<dbReference type="GO" id="GO:0016798">
    <property type="term" value="F:hydrolase activity, acting on glycosyl bonds"/>
    <property type="evidence" value="ECO:0007669"/>
    <property type="project" value="UniProtKB-KW"/>
</dbReference>
<proteinExistence type="predicted"/>
<dbReference type="EC" id="3.2.1.-" evidence="3"/>
<dbReference type="KEGG" id="lcc:B488_10490"/>
<keyword evidence="3" id="KW-0378">Hydrolase</keyword>
<reference evidence="3 4" key="1">
    <citation type="journal article" date="2012" name="Stand. Genomic Sci.">
        <title>Complete genome sequence of Liberibacter crescens BT-1.</title>
        <authorList>
            <person name="Leonard M.T."/>
            <person name="Fagen J.R."/>
            <person name="Davis-Richardson A.G."/>
            <person name="Davis M.J."/>
            <person name="Triplett E.W."/>
        </authorList>
    </citation>
    <scope>NUCLEOTIDE SEQUENCE [LARGE SCALE GENOMIC DNA]</scope>
    <source>
        <strain evidence="3 4">BT-1</strain>
    </source>
</reference>
<dbReference type="PANTHER" id="PTHR30163:SF8">
    <property type="entry name" value="LYTIC MUREIN TRANSGLYCOSYLASE"/>
    <property type="match status" value="1"/>
</dbReference>
<dbReference type="CDD" id="cd13399">
    <property type="entry name" value="Slt35-like"/>
    <property type="match status" value="1"/>
</dbReference>
<accession>L0EXE8</accession>
<feature type="signal peptide" evidence="1">
    <location>
        <begin position="1"/>
        <end position="25"/>
    </location>
</feature>
<dbReference type="InterPro" id="IPR023346">
    <property type="entry name" value="Lysozyme-like_dom_sf"/>
</dbReference>
<gene>
    <name evidence="3" type="ordered locus">B488_10490</name>
</gene>
<keyword evidence="1" id="KW-0732">Signal</keyword>
<dbReference type="PATRIC" id="fig|1215343.11.peg.1078"/>
<feature type="domain" description="Transglycosylase SLT" evidence="2">
    <location>
        <begin position="33"/>
        <end position="236"/>
    </location>
</feature>
<evidence type="ECO:0000256" key="1">
    <source>
        <dbReference type="SAM" id="SignalP"/>
    </source>
</evidence>
<dbReference type="InterPro" id="IPR043426">
    <property type="entry name" value="MltB-like"/>
</dbReference>
<sequence length="276" mass="30418">MLFKNPKLLIISSIIAVVLPELALACGNTSDGFKKWLSNAHTDAINKGIDQEILNKIFPTISYNLATINADRNQSSLKLSFDDFLQKRGVNNIVNKGKVLKKKYANLFKSIKEIYGVPAGPLLAIWGMETAFGTSIGKQHTLSALATLAYDCRRSAFFTEQFNIALELIAEGKMDPNSRGALHGEIGQFQFLPSNLKKFGVDGNNDNVVDIINSKADAFASTANFFKKNGWQPGVGYQPDEPNFKAIKSWNASTVYQKAIAYAAAKIDEIKLKKVY</sequence>
<dbReference type="SUPFAM" id="SSF53955">
    <property type="entry name" value="Lysozyme-like"/>
    <property type="match status" value="1"/>
</dbReference>
<dbReference type="Gene3D" id="1.10.8.350">
    <property type="entry name" value="Bacterial muramidase"/>
    <property type="match status" value="1"/>
</dbReference>
<dbReference type="AlphaFoldDB" id="L0EXE8"/>
<dbReference type="RefSeq" id="WP_015273466.1">
    <property type="nucleotide sequence ID" value="NC_019907.1"/>
</dbReference>
<dbReference type="InterPro" id="IPR031304">
    <property type="entry name" value="SLT_2"/>
</dbReference>
<keyword evidence="4" id="KW-1185">Reference proteome</keyword>
<dbReference type="PANTHER" id="PTHR30163">
    <property type="entry name" value="MEMBRANE-BOUND LYTIC MUREIN TRANSGLYCOSYLASE B"/>
    <property type="match status" value="1"/>
</dbReference>
<name>L0EXE8_LIBCB</name>
<evidence type="ECO:0000313" key="3">
    <source>
        <dbReference type="EMBL" id="AGA65041.1"/>
    </source>
</evidence>
<organism evidence="3 4">
    <name type="scientific">Liberibacter crescens (strain BT-1)</name>
    <dbReference type="NCBI Taxonomy" id="1215343"/>
    <lineage>
        <taxon>Bacteria</taxon>
        <taxon>Pseudomonadati</taxon>
        <taxon>Pseudomonadota</taxon>
        <taxon>Alphaproteobacteria</taxon>
        <taxon>Hyphomicrobiales</taxon>
        <taxon>Rhizobiaceae</taxon>
        <taxon>Liberibacter</taxon>
    </lineage>
</organism>
<dbReference type="GO" id="GO:0008933">
    <property type="term" value="F:peptidoglycan lytic transglycosylase activity"/>
    <property type="evidence" value="ECO:0007669"/>
    <property type="project" value="TreeGrafter"/>
</dbReference>